<evidence type="ECO:0000313" key="1">
    <source>
        <dbReference type="Proteomes" id="UP000095286"/>
    </source>
</evidence>
<name>A0AC35TTX3_9BILA</name>
<dbReference type="Proteomes" id="UP000095286">
    <property type="component" value="Unplaced"/>
</dbReference>
<evidence type="ECO:0000313" key="2">
    <source>
        <dbReference type="WBParaSite" id="RSKR_0000409050.1"/>
    </source>
</evidence>
<dbReference type="WBParaSite" id="RSKR_0000409050.1">
    <property type="protein sequence ID" value="RSKR_0000409050.1"/>
    <property type="gene ID" value="RSKR_0000409050"/>
</dbReference>
<reference evidence="2" key="1">
    <citation type="submission" date="2016-11" db="UniProtKB">
        <authorList>
            <consortium name="WormBaseParasite"/>
        </authorList>
    </citation>
    <scope>IDENTIFICATION</scope>
    <source>
        <strain evidence="2">KR3021</strain>
    </source>
</reference>
<proteinExistence type="predicted"/>
<accession>A0AC35TTX3</accession>
<protein>
    <submittedName>
        <fullName evidence="2">G_PROTEIN_RECEP_F1_2 domain-containing protein</fullName>
    </submittedName>
</protein>
<organism evidence="1 2">
    <name type="scientific">Rhabditophanes sp. KR3021</name>
    <dbReference type="NCBI Taxonomy" id="114890"/>
    <lineage>
        <taxon>Eukaryota</taxon>
        <taxon>Metazoa</taxon>
        <taxon>Ecdysozoa</taxon>
        <taxon>Nematoda</taxon>
        <taxon>Chromadorea</taxon>
        <taxon>Rhabditida</taxon>
        <taxon>Tylenchina</taxon>
        <taxon>Panagrolaimomorpha</taxon>
        <taxon>Strongyloidoidea</taxon>
        <taxon>Alloionematidae</taxon>
        <taxon>Rhabditophanes</taxon>
    </lineage>
</organism>
<sequence>MTDLTKIADSDSFMNVFIPIFAIISSLLYVPVYIITIIVVVRYRKPWHINFKYCLIVCITSMLIRAVANLCLSINIALISLKKEVVNEGINDVFETIRGGNNNLIRIAVFGIIMERFAAFKARTNYENKSHLCLLLFMTVIASFLSFFVRYLMEQKVINPVLYSVIIIITDIPNPFMYYFLLKANTKVKKLLLINRRALSEKYLVTQNIELLKSIAGLMIITLIIQPISNVGLLVARNMNYDEAEGIITTLVCGVRDLCGFLSLLDFLYRQKVCENMGTNRRNNDIQSIALPNLPDLKELRQKQSDVYFKELIANW</sequence>